<keyword evidence="2" id="KW-0645">Protease</keyword>
<evidence type="ECO:0008006" key="7">
    <source>
        <dbReference type="Google" id="ProtNLM"/>
    </source>
</evidence>
<dbReference type="EMBL" id="BAAADM010000034">
    <property type="protein sequence ID" value="GAA0437975.1"/>
    <property type="molecule type" value="Genomic_DNA"/>
</dbReference>
<dbReference type="PANTHER" id="PTHR20842">
    <property type="entry name" value="PROTEASE S51 ALPHA-ASPARTYL DIPEPTIDASE"/>
    <property type="match status" value="1"/>
</dbReference>
<organism evidence="5 6">
    <name type="scientific">Lentibacillus halophilus</name>
    <dbReference type="NCBI Taxonomy" id="295065"/>
    <lineage>
        <taxon>Bacteria</taxon>
        <taxon>Bacillati</taxon>
        <taxon>Bacillota</taxon>
        <taxon>Bacilli</taxon>
        <taxon>Bacillales</taxon>
        <taxon>Bacillaceae</taxon>
        <taxon>Lentibacillus</taxon>
    </lineage>
</organism>
<evidence type="ECO:0000256" key="3">
    <source>
        <dbReference type="ARBA" id="ARBA00022801"/>
    </source>
</evidence>
<evidence type="ECO:0000256" key="2">
    <source>
        <dbReference type="ARBA" id="ARBA00022670"/>
    </source>
</evidence>
<accession>A0ABN0Z8E0</accession>
<evidence type="ECO:0000313" key="5">
    <source>
        <dbReference type="EMBL" id="GAA0437975.1"/>
    </source>
</evidence>
<dbReference type="PANTHER" id="PTHR20842:SF0">
    <property type="entry name" value="ALPHA-ASPARTYL DIPEPTIDASE"/>
    <property type="match status" value="1"/>
</dbReference>
<evidence type="ECO:0000256" key="1">
    <source>
        <dbReference type="ARBA" id="ARBA00006534"/>
    </source>
</evidence>
<keyword evidence="4" id="KW-0720">Serine protease</keyword>
<proteinExistence type="inferred from homology"/>
<dbReference type="InterPro" id="IPR005320">
    <property type="entry name" value="Peptidase_S51"/>
</dbReference>
<comment type="similarity">
    <text evidence="1">Belongs to the peptidase S51 family.</text>
</comment>
<dbReference type="Gene3D" id="3.40.50.880">
    <property type="match status" value="1"/>
</dbReference>
<dbReference type="Proteomes" id="UP001501459">
    <property type="component" value="Unassembled WGS sequence"/>
</dbReference>
<sequence length="208" mass="23707">MNFYLSSQDVGREEQKLKDMTKDGNRRVAFINNAMDFMTDINQKNQSDARNAADLERLGFTVDIIDLKQYFHNTGALEDKLDQYDVLWVRGGNTFVLAQATRLSGFDSIVKTYYRDNKNVLYGGYSAGICMLGPTLKGLHLTDDPDEKPYGEDYPTVWDGLNILDYTIVPHYQSGIPESEDIDRTIAYIKNHNTPFKTLKDGEVIIIE</sequence>
<gene>
    <name evidence="5" type="ORF">GCM10008983_13620</name>
</gene>
<dbReference type="RefSeq" id="WP_343751996.1">
    <property type="nucleotide sequence ID" value="NZ_BAAADM010000034.1"/>
</dbReference>
<dbReference type="InterPro" id="IPR029062">
    <property type="entry name" value="Class_I_gatase-like"/>
</dbReference>
<dbReference type="SUPFAM" id="SSF52317">
    <property type="entry name" value="Class I glutamine amidotransferase-like"/>
    <property type="match status" value="1"/>
</dbReference>
<protein>
    <recommendedName>
        <fullName evidence="7">Dipeptidase E</fullName>
    </recommendedName>
</protein>
<name>A0ABN0Z8E0_9BACI</name>
<evidence type="ECO:0000313" key="6">
    <source>
        <dbReference type="Proteomes" id="UP001501459"/>
    </source>
</evidence>
<keyword evidence="6" id="KW-1185">Reference proteome</keyword>
<dbReference type="Pfam" id="PF03575">
    <property type="entry name" value="Peptidase_S51"/>
    <property type="match status" value="1"/>
</dbReference>
<evidence type="ECO:0000256" key="4">
    <source>
        <dbReference type="ARBA" id="ARBA00022825"/>
    </source>
</evidence>
<reference evidence="5 6" key="1">
    <citation type="journal article" date="2019" name="Int. J. Syst. Evol. Microbiol.">
        <title>The Global Catalogue of Microorganisms (GCM) 10K type strain sequencing project: providing services to taxonomists for standard genome sequencing and annotation.</title>
        <authorList>
            <consortium name="The Broad Institute Genomics Platform"/>
            <consortium name="The Broad Institute Genome Sequencing Center for Infectious Disease"/>
            <person name="Wu L."/>
            <person name="Ma J."/>
        </authorList>
    </citation>
    <scope>NUCLEOTIDE SEQUENCE [LARGE SCALE GENOMIC DNA]</scope>
    <source>
        <strain evidence="5 6">JCM 12149</strain>
    </source>
</reference>
<keyword evidence="3" id="KW-0378">Hydrolase</keyword>
<comment type="caution">
    <text evidence="5">The sequence shown here is derived from an EMBL/GenBank/DDBJ whole genome shotgun (WGS) entry which is preliminary data.</text>
</comment>